<keyword evidence="3 7" id="KW-0175">Coiled coil</keyword>
<dbReference type="PANTHER" id="PTHR15614:SF2">
    <property type="entry name" value="INTRAFLAGELLAR TRANSPORT PROTEIN 81 HOMOLOG"/>
    <property type="match status" value="1"/>
</dbReference>
<feature type="coiled-coil region" evidence="7">
    <location>
        <begin position="267"/>
        <end position="414"/>
    </location>
</feature>
<protein>
    <submittedName>
        <fullName evidence="9">IFT complex B / Chromosome segregation protein SMC</fullName>
    </submittedName>
</protein>
<dbReference type="Gene3D" id="1.10.418.70">
    <property type="entry name" value="Intraflagellar transport protein 81, N-terminal domain"/>
    <property type="match status" value="1"/>
</dbReference>
<evidence type="ECO:0000313" key="10">
    <source>
        <dbReference type="Proteomes" id="UP000070089"/>
    </source>
</evidence>
<dbReference type="VEuPathDB" id="GiardiaDB:QR46_1337"/>
<organism evidence="9 10">
    <name type="scientific">Giardia duodenalis assemblage B</name>
    <dbReference type="NCBI Taxonomy" id="1394984"/>
    <lineage>
        <taxon>Eukaryota</taxon>
        <taxon>Metamonada</taxon>
        <taxon>Diplomonadida</taxon>
        <taxon>Hexamitidae</taxon>
        <taxon>Giardiinae</taxon>
        <taxon>Giardia</taxon>
    </lineage>
</organism>
<dbReference type="InterPro" id="IPR029600">
    <property type="entry name" value="IFT81"/>
</dbReference>
<dbReference type="GO" id="GO:0042073">
    <property type="term" value="P:intraciliary transport"/>
    <property type="evidence" value="ECO:0007669"/>
    <property type="project" value="InterPro"/>
</dbReference>
<comment type="similarity">
    <text evidence="6">Belongs to the IFT81 family.</text>
</comment>
<dbReference type="GO" id="GO:0030992">
    <property type="term" value="C:intraciliary transport particle B"/>
    <property type="evidence" value="ECO:0007669"/>
    <property type="project" value="InterPro"/>
</dbReference>
<feature type="coiled-coil region" evidence="7">
    <location>
        <begin position="187"/>
        <end position="214"/>
    </location>
</feature>
<evidence type="ECO:0000256" key="1">
    <source>
        <dbReference type="ARBA" id="ARBA00004138"/>
    </source>
</evidence>
<comment type="caution">
    <text evidence="9">The sequence shown here is derived from an EMBL/GenBank/DDBJ whole genome shotgun (WGS) entry which is preliminary data.</text>
</comment>
<dbReference type="GO" id="GO:0015631">
    <property type="term" value="F:tubulin binding"/>
    <property type="evidence" value="ECO:0007669"/>
    <property type="project" value="InterPro"/>
</dbReference>
<evidence type="ECO:0000256" key="2">
    <source>
        <dbReference type="ARBA" id="ARBA00022794"/>
    </source>
</evidence>
<dbReference type="EMBL" id="JXTI01000026">
    <property type="protein sequence ID" value="KWX14672.1"/>
    <property type="molecule type" value="Genomic_DNA"/>
</dbReference>
<evidence type="ECO:0000256" key="4">
    <source>
        <dbReference type="ARBA" id="ARBA00023069"/>
    </source>
</evidence>
<feature type="domain" description="IFT81 calponin homology" evidence="8">
    <location>
        <begin position="40"/>
        <end position="171"/>
    </location>
</feature>
<keyword evidence="5" id="KW-0966">Cell projection</keyword>
<evidence type="ECO:0000256" key="3">
    <source>
        <dbReference type="ARBA" id="ARBA00023054"/>
    </source>
</evidence>
<reference evidence="9 10" key="1">
    <citation type="journal article" date="2015" name="Mol. Biochem. Parasitol.">
        <title>Identification of polymorphic genes for use in assemblage B genotyping assays through comparative genomics of multiple assemblage B Giardia duodenalis isolates.</title>
        <authorList>
            <person name="Wielinga C."/>
            <person name="Thompson R.C."/>
            <person name="Monis P."/>
            <person name="Ryan U."/>
        </authorList>
    </citation>
    <scope>NUCLEOTIDE SEQUENCE [LARGE SCALE GENOMIC DNA]</scope>
    <source>
        <strain evidence="9 10">BAH15c1</strain>
    </source>
</reference>
<evidence type="ECO:0000313" key="9">
    <source>
        <dbReference type="EMBL" id="KWX14672.1"/>
    </source>
</evidence>
<comment type="subcellular location">
    <subcellularLocation>
        <location evidence="1">Cell projection</location>
        <location evidence="1">Cilium</location>
    </subcellularLocation>
</comment>
<evidence type="ECO:0000256" key="7">
    <source>
        <dbReference type="SAM" id="Coils"/>
    </source>
</evidence>
<name>A0A132NYA5_GIAIN</name>
<keyword evidence="4" id="KW-0969">Cilium</keyword>
<dbReference type="InterPro" id="IPR043016">
    <property type="entry name" value="IFT81_N_sf"/>
</dbReference>
<keyword evidence="2" id="KW-0970">Cilium biogenesis/degradation</keyword>
<evidence type="ECO:0000256" key="5">
    <source>
        <dbReference type="ARBA" id="ARBA00023273"/>
    </source>
</evidence>
<dbReference type="GO" id="GO:0036064">
    <property type="term" value="C:ciliary basal body"/>
    <property type="evidence" value="ECO:0007669"/>
    <property type="project" value="TreeGrafter"/>
</dbReference>
<accession>A0A132NYA5</accession>
<dbReference type="GO" id="GO:0060271">
    <property type="term" value="P:cilium assembly"/>
    <property type="evidence" value="ECO:0007669"/>
    <property type="project" value="InterPro"/>
</dbReference>
<feature type="coiled-coil region" evidence="7">
    <location>
        <begin position="524"/>
        <end position="611"/>
    </location>
</feature>
<gene>
    <name evidence="9" type="ORF">QR46_1337</name>
</gene>
<dbReference type="Pfam" id="PF18383">
    <property type="entry name" value="IFT81_CH"/>
    <property type="match status" value="1"/>
</dbReference>
<evidence type="ECO:0000259" key="8">
    <source>
        <dbReference type="Pfam" id="PF18383"/>
    </source>
</evidence>
<evidence type="ECO:0000256" key="6">
    <source>
        <dbReference type="ARBA" id="ARBA00043983"/>
    </source>
</evidence>
<proteinExistence type="inferred from homology"/>
<sequence>MYLRSLTCADTSSKMNSCKLATCACTGHFLKTMQLPTSTDQLQTITDGLNLSPFERRMTLINLSETLHDPVKAMQLLADVTYQVRPHPLAEDSKQVPPPVKVNAANLEQVATSITDFTVCLLDLNEPRSMADKQAFVQELVLPDSANMRLLLSTILKDLSVSRETIYVSKFKLPPMIPADYMVDPQIQTLLSQLREAQSRFTEALNQNREVQRDQVIQRMERLATDKTTFLTRRDKLFDRVKQAKALSVPKEAVRLASRRRVALSEIEELKTQINSQNEIRRAALNAAKAVVNSARGTPANILEASETENKRLKQEIVNLTAEITEKESLAHLIQSEPGQEAIELMENKLETLRTELVKYREMIAAVGSPDEEDNAQEKMTFLNQQLTKIKTQRAQLENRLTNARRESVEIDAEVAKRCSSTDIASLMRDIDDMDCIPMLLFKNLLSKGRALKPLHKKAMDEQQLLRKENAIVLRTKDILSVIPNLSTEAPDELADAGGLRPIGGGKQRVLGSIGSGALSSKNLLEAKAVLAELDATLQQKKRDLAPRISELAALKRQCAQLEADTESENQRAKTLEVSREGSVYKLRLGVRALELEIDNLKTQTAVADKKTDLLRFELEQADNVREFDRLKREITSENNACKTQMMEVRARQEELKCNLPNRMAQSKLFKSLVSILEFRKQAALERQEDHAAEMRMDKIRITN</sequence>
<dbReference type="PANTHER" id="PTHR15614">
    <property type="entry name" value="INTRAFLAGELLAR TRANSPORT PROTEIN 81 HOMOLOG"/>
    <property type="match status" value="1"/>
</dbReference>
<dbReference type="OrthoDB" id="276029at2759"/>
<dbReference type="Proteomes" id="UP000070089">
    <property type="component" value="Unassembled WGS sequence"/>
</dbReference>
<dbReference type="AlphaFoldDB" id="A0A132NYA5"/>
<dbReference type="InterPro" id="IPR041146">
    <property type="entry name" value="IFT81_CH"/>
</dbReference>